<organism evidence="9 10">
    <name type="scientific">Nocardioides luteus</name>
    <dbReference type="NCBI Taxonomy" id="1844"/>
    <lineage>
        <taxon>Bacteria</taxon>
        <taxon>Bacillati</taxon>
        <taxon>Actinomycetota</taxon>
        <taxon>Actinomycetes</taxon>
        <taxon>Propionibacteriales</taxon>
        <taxon>Nocardioidaceae</taxon>
        <taxon>Nocardioides</taxon>
    </lineage>
</organism>
<dbReference type="GO" id="GO:0005886">
    <property type="term" value="C:plasma membrane"/>
    <property type="evidence" value="ECO:0007669"/>
    <property type="project" value="UniProtKB-SubCell"/>
</dbReference>
<accession>A0A1J4N7Q7</accession>
<protein>
    <recommendedName>
        <fullName evidence="8">Glycine transporter domain-containing protein</fullName>
    </recommendedName>
</protein>
<proteinExistence type="inferred from homology"/>
<gene>
    <name evidence="9" type="ORF">UG56_007090</name>
</gene>
<dbReference type="PANTHER" id="PTHR30506">
    <property type="entry name" value="INNER MEMBRANE PROTEIN"/>
    <property type="match status" value="1"/>
</dbReference>
<dbReference type="AlphaFoldDB" id="A0A1J4N7Q7"/>
<feature type="domain" description="Glycine transporter" evidence="8">
    <location>
        <begin position="95"/>
        <end position="167"/>
    </location>
</feature>
<dbReference type="OrthoDB" id="9791874at2"/>
<feature type="transmembrane region" description="Helical" evidence="7">
    <location>
        <begin position="177"/>
        <end position="195"/>
    </location>
</feature>
<feature type="transmembrane region" description="Helical" evidence="7">
    <location>
        <begin position="66"/>
        <end position="86"/>
    </location>
</feature>
<feature type="transmembrane region" description="Helical" evidence="7">
    <location>
        <begin position="93"/>
        <end position="113"/>
    </location>
</feature>
<name>A0A1J4N7Q7_9ACTN</name>
<dbReference type="EMBL" id="JZDQ02000008">
    <property type="protein sequence ID" value="OIJ27555.1"/>
    <property type="molecule type" value="Genomic_DNA"/>
</dbReference>
<dbReference type="Pfam" id="PF03458">
    <property type="entry name" value="Gly_transporter"/>
    <property type="match status" value="2"/>
</dbReference>
<evidence type="ECO:0000256" key="3">
    <source>
        <dbReference type="ARBA" id="ARBA00022475"/>
    </source>
</evidence>
<dbReference type="InterPro" id="IPR005115">
    <property type="entry name" value="Gly_transporter"/>
</dbReference>
<feature type="transmembrane region" description="Helical" evidence="7">
    <location>
        <begin position="152"/>
        <end position="171"/>
    </location>
</feature>
<evidence type="ECO:0000256" key="5">
    <source>
        <dbReference type="ARBA" id="ARBA00022989"/>
    </source>
</evidence>
<keyword evidence="6 7" id="KW-0472">Membrane</keyword>
<evidence type="ECO:0000313" key="9">
    <source>
        <dbReference type="EMBL" id="OIJ27555.1"/>
    </source>
</evidence>
<dbReference type="PANTHER" id="PTHR30506:SF3">
    <property type="entry name" value="UPF0126 INNER MEMBRANE PROTEIN YADS-RELATED"/>
    <property type="match status" value="1"/>
</dbReference>
<dbReference type="Proteomes" id="UP000033772">
    <property type="component" value="Unassembled WGS sequence"/>
</dbReference>
<evidence type="ECO:0000313" key="10">
    <source>
        <dbReference type="Proteomes" id="UP000033772"/>
    </source>
</evidence>
<keyword evidence="3" id="KW-1003">Cell membrane</keyword>
<keyword evidence="5 7" id="KW-1133">Transmembrane helix</keyword>
<feature type="transmembrane region" description="Helical" evidence="7">
    <location>
        <begin position="119"/>
        <end position="140"/>
    </location>
</feature>
<keyword evidence="10" id="KW-1185">Reference proteome</keyword>
<evidence type="ECO:0000256" key="6">
    <source>
        <dbReference type="ARBA" id="ARBA00023136"/>
    </source>
</evidence>
<evidence type="ECO:0000259" key="8">
    <source>
        <dbReference type="Pfam" id="PF03458"/>
    </source>
</evidence>
<dbReference type="RefSeq" id="WP_052694261.1">
    <property type="nucleotide sequence ID" value="NZ_JZDQ02000008.1"/>
</dbReference>
<evidence type="ECO:0000256" key="4">
    <source>
        <dbReference type="ARBA" id="ARBA00022692"/>
    </source>
</evidence>
<feature type="transmembrane region" description="Helical" evidence="7">
    <location>
        <begin position="6"/>
        <end position="26"/>
    </location>
</feature>
<keyword evidence="4 7" id="KW-0812">Transmembrane</keyword>
<comment type="caution">
    <text evidence="9">The sequence shown here is derived from an EMBL/GenBank/DDBJ whole genome shotgun (WGS) entry which is preliminary data.</text>
</comment>
<sequence>MEQTLTLLVLDLVGCFVFALSGGLMAVRKELDIFGVIVLACVTGLGGGFLRDMAIGATPVAALSDWRYLVVPMTAGLLTFFFHPALGRLEPLVNVFDALGLGLFVIAGAVKALDFGLSPLAAAVMGLATGVGGGALRDVLAGRVPIILRRSVFYAIPAFAGASVAAFGLYAALPASLAMAAAFIVCSGWRLLAMWRHWEAPLPRGSASV</sequence>
<evidence type="ECO:0000256" key="2">
    <source>
        <dbReference type="ARBA" id="ARBA00008193"/>
    </source>
</evidence>
<feature type="transmembrane region" description="Helical" evidence="7">
    <location>
        <begin position="33"/>
        <end position="54"/>
    </location>
</feature>
<comment type="similarity">
    <text evidence="2">Belongs to the UPF0126 family.</text>
</comment>
<evidence type="ECO:0000256" key="7">
    <source>
        <dbReference type="SAM" id="Phobius"/>
    </source>
</evidence>
<evidence type="ECO:0000256" key="1">
    <source>
        <dbReference type="ARBA" id="ARBA00004651"/>
    </source>
</evidence>
<reference evidence="9" key="1">
    <citation type="submission" date="2016-10" db="EMBL/GenBank/DDBJ databases">
        <title>Draft Genome Sequence of Nocardioides luteus Strain BAFB, an Alkane-Degrading Bacterium Isolated from JP-7 Polluted Soil.</title>
        <authorList>
            <person name="Brown L."/>
            <person name="Ruiz O.N."/>
            <person name="Gunasekera T."/>
        </authorList>
    </citation>
    <scope>NUCLEOTIDE SEQUENCE [LARGE SCALE GENOMIC DNA]</scope>
    <source>
        <strain evidence="9">BAFB</strain>
    </source>
</reference>
<comment type="subcellular location">
    <subcellularLocation>
        <location evidence="1">Cell membrane</location>
        <topology evidence="1">Multi-pass membrane protein</topology>
    </subcellularLocation>
</comment>
<feature type="domain" description="Glycine transporter" evidence="8">
    <location>
        <begin position="9"/>
        <end position="83"/>
    </location>
</feature>